<organism evidence="3 4">
    <name type="scientific">Pendulispora albinea</name>
    <dbReference type="NCBI Taxonomy" id="2741071"/>
    <lineage>
        <taxon>Bacteria</taxon>
        <taxon>Pseudomonadati</taxon>
        <taxon>Myxococcota</taxon>
        <taxon>Myxococcia</taxon>
        <taxon>Myxococcales</taxon>
        <taxon>Sorangiineae</taxon>
        <taxon>Pendulisporaceae</taxon>
        <taxon>Pendulispora</taxon>
    </lineage>
</organism>
<evidence type="ECO:0000259" key="2">
    <source>
        <dbReference type="Pfam" id="PF01425"/>
    </source>
</evidence>
<dbReference type="Gene3D" id="3.90.1300.10">
    <property type="entry name" value="Amidase signature (AS) domain"/>
    <property type="match status" value="1"/>
</dbReference>
<dbReference type="PROSITE" id="PS00571">
    <property type="entry name" value="AMIDASES"/>
    <property type="match status" value="1"/>
</dbReference>
<dbReference type="SUPFAM" id="SSF75304">
    <property type="entry name" value="Amidase signature (AS) enzymes"/>
    <property type="match status" value="1"/>
</dbReference>
<evidence type="ECO:0000256" key="1">
    <source>
        <dbReference type="ARBA" id="ARBA00009199"/>
    </source>
</evidence>
<dbReference type="RefSeq" id="WP_394821408.1">
    <property type="nucleotide sequence ID" value="NZ_CP089984.1"/>
</dbReference>
<accession>A0ABZ2LPF7</accession>
<dbReference type="PANTHER" id="PTHR11895">
    <property type="entry name" value="TRANSAMIDASE"/>
    <property type="match status" value="1"/>
</dbReference>
<sequence length="487" mass="51680">MNDLGKLSAVELAALIRKRELSPVESVKDALKRIEQRNPALNAVVTVCAERALEAARHAETAVMRGRPIGPLHGVPIAAKDLDPVTGVRVTRGSKIFRDLVAKETIPCVSRLEDAGAIVIGKTNTPEFGYKATTDSTLFGPASTPFNRAMNAGGSSGGSAAAVAAGIVPLAQGSDAGGSLRVPAAFCGVFTMMTTFGRVAVPARPNAFRRYNPMVCYAPLARSVADAVVALDCMSAIDPRDPYSFTAPDKLADGLNRDLTGLRVAYSPDLGGYPCEPEVAAIVRDALPAFTSAGARVDEVDFRLPIPHDEVTRIWRRYLSVCHAESAAILRDEGIDLLGPQGEVVDREYLESVRTGFALSAVEFRLMDLVRTKILDTFETVFDHYDILVSPVNSIAGVPNASDRTTAGPSHIGDSPVDPLVGWSMTSPFNLIGSPAASVPAGLAKNGVPVGLQIAARRGHDVTVIAAAAAFERHRPWKAMYQTLGFV</sequence>
<dbReference type="InterPro" id="IPR036928">
    <property type="entry name" value="AS_sf"/>
</dbReference>
<dbReference type="InterPro" id="IPR023631">
    <property type="entry name" value="Amidase_dom"/>
</dbReference>
<dbReference type="InterPro" id="IPR020556">
    <property type="entry name" value="Amidase_CS"/>
</dbReference>
<evidence type="ECO:0000313" key="4">
    <source>
        <dbReference type="Proteomes" id="UP001370348"/>
    </source>
</evidence>
<dbReference type="Pfam" id="PF01425">
    <property type="entry name" value="Amidase"/>
    <property type="match status" value="1"/>
</dbReference>
<dbReference type="EMBL" id="CP089984">
    <property type="protein sequence ID" value="WXB11788.1"/>
    <property type="molecule type" value="Genomic_DNA"/>
</dbReference>
<dbReference type="Proteomes" id="UP001370348">
    <property type="component" value="Chromosome"/>
</dbReference>
<dbReference type="PANTHER" id="PTHR11895:SF7">
    <property type="entry name" value="GLUTAMYL-TRNA(GLN) AMIDOTRANSFERASE SUBUNIT A, MITOCHONDRIAL"/>
    <property type="match status" value="1"/>
</dbReference>
<evidence type="ECO:0000313" key="3">
    <source>
        <dbReference type="EMBL" id="WXB11788.1"/>
    </source>
</evidence>
<feature type="domain" description="Amidase" evidence="2">
    <location>
        <begin position="25"/>
        <end position="464"/>
    </location>
</feature>
<name>A0ABZ2LPF7_9BACT</name>
<proteinExistence type="inferred from homology"/>
<keyword evidence="4" id="KW-1185">Reference proteome</keyword>
<gene>
    <name evidence="3" type="ORF">LZC94_28505</name>
</gene>
<protein>
    <recommendedName>
        <fullName evidence="2">Amidase domain-containing protein</fullName>
    </recommendedName>
</protein>
<comment type="similarity">
    <text evidence="1">Belongs to the amidase family.</text>
</comment>
<dbReference type="InterPro" id="IPR000120">
    <property type="entry name" value="Amidase"/>
</dbReference>
<reference evidence="3 4" key="1">
    <citation type="submission" date="2021-12" db="EMBL/GenBank/DDBJ databases">
        <title>Discovery of the Pendulisporaceae a myxobacterial family with distinct sporulation behavior and unique specialized metabolism.</title>
        <authorList>
            <person name="Garcia R."/>
            <person name="Popoff A."/>
            <person name="Bader C.D."/>
            <person name="Loehr J."/>
            <person name="Walesch S."/>
            <person name="Walt C."/>
            <person name="Boldt J."/>
            <person name="Bunk B."/>
            <person name="Haeckl F.J.F.P.J."/>
            <person name="Gunesch A.P."/>
            <person name="Birkelbach J."/>
            <person name="Nuebel U."/>
            <person name="Pietschmann T."/>
            <person name="Bach T."/>
            <person name="Mueller R."/>
        </authorList>
    </citation>
    <scope>NUCLEOTIDE SEQUENCE [LARGE SCALE GENOMIC DNA]</scope>
    <source>
        <strain evidence="3 4">MSr11954</strain>
    </source>
</reference>